<protein>
    <submittedName>
        <fullName evidence="2">Uncharacterized protein</fullName>
    </submittedName>
</protein>
<comment type="caution">
    <text evidence="2">The sequence shown here is derived from an EMBL/GenBank/DDBJ whole genome shotgun (WGS) entry which is preliminary data.</text>
</comment>
<proteinExistence type="predicted"/>
<gene>
    <name evidence="2" type="ORF">SNE40_014271</name>
</gene>
<dbReference type="AlphaFoldDB" id="A0AAN8JJT4"/>
<organism evidence="2 3">
    <name type="scientific">Patella caerulea</name>
    <name type="common">Rayed Mediterranean limpet</name>
    <dbReference type="NCBI Taxonomy" id="87958"/>
    <lineage>
        <taxon>Eukaryota</taxon>
        <taxon>Metazoa</taxon>
        <taxon>Spiralia</taxon>
        <taxon>Lophotrochozoa</taxon>
        <taxon>Mollusca</taxon>
        <taxon>Gastropoda</taxon>
        <taxon>Patellogastropoda</taxon>
        <taxon>Patelloidea</taxon>
        <taxon>Patellidae</taxon>
        <taxon>Patella</taxon>
    </lineage>
</organism>
<evidence type="ECO:0000256" key="1">
    <source>
        <dbReference type="SAM" id="MobiDB-lite"/>
    </source>
</evidence>
<keyword evidence="3" id="KW-1185">Reference proteome</keyword>
<dbReference type="Proteomes" id="UP001347796">
    <property type="component" value="Unassembled WGS sequence"/>
</dbReference>
<name>A0AAN8JJT4_PATCE</name>
<evidence type="ECO:0000313" key="2">
    <source>
        <dbReference type="EMBL" id="KAK6175894.1"/>
    </source>
</evidence>
<accession>A0AAN8JJT4</accession>
<reference evidence="2 3" key="1">
    <citation type="submission" date="2024-01" db="EMBL/GenBank/DDBJ databases">
        <title>The genome of the rayed Mediterranean limpet Patella caerulea (Linnaeus, 1758).</title>
        <authorList>
            <person name="Anh-Thu Weber A."/>
            <person name="Halstead-Nussloch G."/>
        </authorList>
    </citation>
    <scope>NUCLEOTIDE SEQUENCE [LARGE SCALE GENOMIC DNA]</scope>
    <source>
        <strain evidence="2">AATW-2023a</strain>
        <tissue evidence="2">Whole specimen</tissue>
    </source>
</reference>
<evidence type="ECO:0000313" key="3">
    <source>
        <dbReference type="Proteomes" id="UP001347796"/>
    </source>
</evidence>
<feature type="region of interest" description="Disordered" evidence="1">
    <location>
        <begin position="15"/>
        <end position="40"/>
    </location>
</feature>
<dbReference type="EMBL" id="JAZGQO010000010">
    <property type="protein sequence ID" value="KAK6175894.1"/>
    <property type="molecule type" value="Genomic_DNA"/>
</dbReference>
<sequence>MASSGLWNQEIEAMFENSSPWKEEDTGTITGGCNRDISEINDDDTDNIDLVFKDMEFLFNEEFEEESSLVEADIENKFQISRMKLRF</sequence>